<feature type="domain" description="S1 motif" evidence="17">
    <location>
        <begin position="39"/>
        <end position="123"/>
    </location>
</feature>
<proteinExistence type="inferred from homology"/>
<comment type="subcellular location">
    <subcellularLocation>
        <location evidence="15">Cytoplasm</location>
    </subcellularLocation>
    <subcellularLocation>
        <location evidence="15">Cell inner membrane</location>
        <topology evidence="15">Peripheral membrane protein</topology>
        <orientation evidence="15">Cytoplasmic side</orientation>
    </subcellularLocation>
</comment>
<evidence type="ECO:0000256" key="2">
    <source>
        <dbReference type="ARBA" id="ARBA00022475"/>
    </source>
</evidence>
<evidence type="ECO:0000256" key="6">
    <source>
        <dbReference type="ARBA" id="ARBA00022694"/>
    </source>
</evidence>
<gene>
    <name evidence="15" type="primary">rne</name>
    <name evidence="18" type="ORF">G3I74_02735</name>
</gene>
<comment type="cofactor">
    <cofactor evidence="15">
        <name>Mg(2+)</name>
        <dbReference type="ChEBI" id="CHEBI:18420"/>
    </cofactor>
    <text evidence="15">Binds 1 Mg(2+) ion per subunit.</text>
</comment>
<dbReference type="PANTHER" id="PTHR30001:SF1">
    <property type="entry name" value="RIBONUCLEASE E_G-LIKE PROTEIN, CHLOROPLASTIC"/>
    <property type="match status" value="1"/>
</dbReference>
<feature type="binding site" evidence="15">
    <location>
        <position position="407"/>
    </location>
    <ligand>
        <name>Zn(2+)</name>
        <dbReference type="ChEBI" id="CHEBI:29105"/>
        <note>ligand shared between dimeric partners</note>
    </ligand>
</feature>
<keyword evidence="19" id="KW-1185">Reference proteome</keyword>
<keyword evidence="13 15" id="KW-0694">RNA-binding</keyword>
<keyword evidence="2 15" id="KW-1003">Cell membrane</keyword>
<dbReference type="GO" id="GO:0000287">
    <property type="term" value="F:magnesium ion binding"/>
    <property type="evidence" value="ECO:0007669"/>
    <property type="project" value="UniProtKB-UniRule"/>
</dbReference>
<feature type="region of interest" description="Required for zinc-mediated homotetramerization and catalytic activity" evidence="15">
    <location>
        <begin position="407"/>
        <end position="410"/>
    </location>
</feature>
<evidence type="ECO:0000313" key="18">
    <source>
        <dbReference type="EMBL" id="NDY94644.1"/>
    </source>
</evidence>
<keyword evidence="14 15" id="KW-0472">Membrane</keyword>
<accession>A0A845UVT3</accession>
<dbReference type="PROSITE" id="PS50126">
    <property type="entry name" value="S1"/>
    <property type="match status" value="1"/>
</dbReference>
<dbReference type="Pfam" id="PF20833">
    <property type="entry name" value="RNase_E_G_Thio"/>
    <property type="match status" value="1"/>
</dbReference>
<evidence type="ECO:0000256" key="12">
    <source>
        <dbReference type="ARBA" id="ARBA00022842"/>
    </source>
</evidence>
<sequence>MKRMLINATQPEEVRVAIADGQSLLDLDIEVPAQEQKKSNIYKGKITRVEPSLDACFVEFGSERHGFLSMKEIAREYFSETARKALDEGNRVEIKEAVRAGQEVIVQVDKEERGTKGAALTTFISLAGRYMVLMPNNPRAGGVSRQISRDERKEILDTLKQVEVPNGMGLIVRTAGVGREQEELQWDLDYLLQLWTAILEAAKTRPAPFLIYQESNLIIRALRDYLREDIGEILIDDDRVFEDAREFMQQVMPHNLRKLKAYRDDTPLFSRYQIESQIESAFAREVRLPSGGAVVIDHTEALLSIDINSARATKGADIEETALQTNLEAAGEIARQLRIRDLGGLIVIDFIDMLSKEAQRQVENCLRDAMRMDKARVQIGRISRFGLLEMSRQRLRPSLGESSHITCPRCDGYGSIRSVESLALAILRLAEEEAMKDHTSRVIVQSPPEVANFLLNEKRGVMADLERRNKLPITIVANRWLETPRFEIQRLRGSETMEEPSYALPNGDETEMAPMAARDGAENTTRPAEAAVSGIRPATPAPERTPEPSGLAAFWKSLMASLASLFGAGGKESKRKSSQGQGSKRRAPRSDQRAGARSGPTSKPDRQDKPRRDNQGQNDAGNSDKKRKKKKKSGNRGKPTKGQPSTAQDNEQTPQGESEKPPRKKRRRRGGKKRRSSKEASGPSASNASQQDKPDSKPADGSPDQTQKESGSTDLKATPRRIRHEEASSPPVKSESPSQKPEPQAPSGGGDPAGDQSAAKSAAGGQDKPKSVRGEDGIYRLADGGKEEKPDS</sequence>
<comment type="cofactor">
    <cofactor evidence="15">
        <name>Zn(2+)</name>
        <dbReference type="ChEBI" id="CHEBI:29105"/>
    </cofactor>
    <text evidence="15">Binds 2 Zn(2+) ions per homotetramer.</text>
</comment>
<dbReference type="InterPro" id="IPR048583">
    <property type="entry name" value="RNase_E_G_thioredoxin-like"/>
</dbReference>
<evidence type="ECO:0000256" key="11">
    <source>
        <dbReference type="ARBA" id="ARBA00022801"/>
    </source>
</evidence>
<dbReference type="NCBIfam" id="TIGR00757">
    <property type="entry name" value="RNaseEG"/>
    <property type="match status" value="1"/>
</dbReference>
<keyword evidence="15" id="KW-0862">Zinc</keyword>
<dbReference type="HAMAP" id="MF_00970">
    <property type="entry name" value="RNase_E"/>
    <property type="match status" value="1"/>
</dbReference>
<comment type="subunit">
    <text evidence="15">Component of the RNA degradosome, which is a multiprotein complex involved in RNA processing and mRNA degradation. Within the RNA degradosome, RNase E assembles into a homotetramer formed by a dimer of dimers.</text>
</comment>
<dbReference type="GO" id="GO:0006402">
    <property type="term" value="P:mRNA catabolic process"/>
    <property type="evidence" value="ECO:0007669"/>
    <property type="project" value="UniProtKB-UniRule"/>
</dbReference>
<keyword evidence="5 15" id="KW-0698">rRNA processing</keyword>
<comment type="similarity">
    <text evidence="1">Belongs to the RNase E/G family. RNase G subfamily.</text>
</comment>
<dbReference type="AlphaFoldDB" id="A0A845UVT3"/>
<feature type="region of interest" description="Disordered" evidence="16">
    <location>
        <begin position="568"/>
        <end position="792"/>
    </location>
</feature>
<dbReference type="GO" id="GO:0019843">
    <property type="term" value="F:rRNA binding"/>
    <property type="evidence" value="ECO:0007669"/>
    <property type="project" value="UniProtKB-KW"/>
</dbReference>
<feature type="region of interest" description="Disordered" evidence="16">
    <location>
        <begin position="517"/>
        <end position="549"/>
    </location>
</feature>
<keyword evidence="8 15" id="KW-0479">Metal-binding</keyword>
<dbReference type="GO" id="GO:0006364">
    <property type="term" value="P:rRNA processing"/>
    <property type="evidence" value="ECO:0007669"/>
    <property type="project" value="UniProtKB-UniRule"/>
</dbReference>
<feature type="compositionally biased region" description="Basic residues" evidence="16">
    <location>
        <begin position="573"/>
        <end position="587"/>
    </location>
</feature>
<evidence type="ECO:0000256" key="13">
    <source>
        <dbReference type="ARBA" id="ARBA00022884"/>
    </source>
</evidence>
<dbReference type="Proteomes" id="UP000484885">
    <property type="component" value="Unassembled WGS sequence"/>
</dbReference>
<dbReference type="Gene3D" id="3.40.1260.20">
    <property type="entry name" value="Ribonuclease E, catalytic domain"/>
    <property type="match status" value="1"/>
</dbReference>
<feature type="compositionally biased region" description="Polar residues" evidence="16">
    <location>
        <begin position="703"/>
        <end position="715"/>
    </location>
</feature>
<evidence type="ECO:0000259" key="17">
    <source>
        <dbReference type="PROSITE" id="PS50126"/>
    </source>
</evidence>
<feature type="compositionally biased region" description="Basic and acidic residues" evidence="16">
    <location>
        <begin position="603"/>
        <end position="614"/>
    </location>
</feature>
<dbReference type="SUPFAM" id="SSF50249">
    <property type="entry name" value="Nucleic acid-binding proteins"/>
    <property type="match status" value="1"/>
</dbReference>
<feature type="compositionally biased region" description="Basic residues" evidence="16">
    <location>
        <begin position="625"/>
        <end position="639"/>
    </location>
</feature>
<keyword evidence="3 15" id="KW-0963">Cytoplasm</keyword>
<feature type="compositionally biased region" description="Basic residues" evidence="16">
    <location>
        <begin position="662"/>
        <end position="676"/>
    </location>
</feature>
<comment type="catalytic activity">
    <reaction evidence="15">
        <text>Endonucleolytic cleavage of single-stranded RNA in A- and U-rich regions.</text>
        <dbReference type="EC" id="3.1.26.12"/>
    </reaction>
</comment>
<protein>
    <recommendedName>
        <fullName evidence="15">Ribonuclease E</fullName>
        <shortName evidence="15">RNase E</shortName>
        <ecNumber evidence="15">3.1.26.12</ecNumber>
    </recommendedName>
</protein>
<dbReference type="GO" id="GO:0000049">
    <property type="term" value="F:tRNA binding"/>
    <property type="evidence" value="ECO:0007669"/>
    <property type="project" value="UniProtKB-KW"/>
</dbReference>
<dbReference type="EMBL" id="JAAGSC010000031">
    <property type="protein sequence ID" value="NDY94644.1"/>
    <property type="molecule type" value="Genomic_DNA"/>
</dbReference>
<keyword evidence="7 15" id="KW-0540">Nuclease</keyword>
<feature type="binding site" evidence="15">
    <location>
        <position position="349"/>
    </location>
    <ligand>
        <name>Mg(2+)</name>
        <dbReference type="ChEBI" id="CHEBI:18420"/>
        <note>catalytic</note>
    </ligand>
</feature>
<evidence type="ECO:0000256" key="15">
    <source>
        <dbReference type="HAMAP-Rule" id="MF_00970"/>
    </source>
</evidence>
<feature type="binding site" evidence="15">
    <location>
        <position position="410"/>
    </location>
    <ligand>
        <name>Zn(2+)</name>
        <dbReference type="ChEBI" id="CHEBI:29105"/>
        <note>ligand shared between dimeric partners</note>
    </ligand>
</feature>
<dbReference type="SMART" id="SM00316">
    <property type="entry name" value="S1"/>
    <property type="match status" value="1"/>
</dbReference>
<evidence type="ECO:0000256" key="16">
    <source>
        <dbReference type="SAM" id="MobiDB-lite"/>
    </source>
</evidence>
<evidence type="ECO:0000256" key="14">
    <source>
        <dbReference type="ARBA" id="ARBA00023136"/>
    </source>
</evidence>
<reference evidence="18 19" key="1">
    <citation type="submission" date="2020-02" db="EMBL/GenBank/DDBJ databases">
        <authorList>
            <person name="Zhang X.-Y."/>
        </authorList>
    </citation>
    <scope>NUCLEOTIDE SEQUENCE [LARGE SCALE GENOMIC DNA]</scope>
    <source>
        <strain evidence="18 19">C33</strain>
    </source>
</reference>
<dbReference type="GO" id="GO:0009898">
    <property type="term" value="C:cytoplasmic side of plasma membrane"/>
    <property type="evidence" value="ECO:0007669"/>
    <property type="project" value="UniProtKB-UniRule"/>
</dbReference>
<keyword evidence="6 15" id="KW-0819">tRNA processing</keyword>
<dbReference type="GO" id="GO:0005737">
    <property type="term" value="C:cytoplasm"/>
    <property type="evidence" value="ECO:0007669"/>
    <property type="project" value="UniProtKB-SubCell"/>
</dbReference>
<evidence type="ECO:0000256" key="7">
    <source>
        <dbReference type="ARBA" id="ARBA00022722"/>
    </source>
</evidence>
<comment type="similarity">
    <text evidence="15">Belongs to the RNase E/G family. RNase E subfamily.</text>
</comment>
<dbReference type="InterPro" id="IPR019307">
    <property type="entry name" value="RNA-bd_AU-1/RNase_E/G"/>
</dbReference>
<evidence type="ECO:0000256" key="5">
    <source>
        <dbReference type="ARBA" id="ARBA00022552"/>
    </source>
</evidence>
<evidence type="ECO:0000256" key="4">
    <source>
        <dbReference type="ARBA" id="ARBA00022519"/>
    </source>
</evidence>
<keyword evidence="9 15" id="KW-0699">rRNA-binding</keyword>
<keyword evidence="4 15" id="KW-0997">Cell inner membrane</keyword>
<organism evidence="18 19">
    <name type="scientific">Wenzhouxiangella limi</name>
    <dbReference type="NCBI Taxonomy" id="2707351"/>
    <lineage>
        <taxon>Bacteria</taxon>
        <taxon>Pseudomonadati</taxon>
        <taxon>Pseudomonadota</taxon>
        <taxon>Gammaproteobacteria</taxon>
        <taxon>Chromatiales</taxon>
        <taxon>Wenzhouxiangellaceae</taxon>
        <taxon>Wenzhouxiangella</taxon>
    </lineage>
</organism>
<dbReference type="PANTHER" id="PTHR30001">
    <property type="entry name" value="RIBONUCLEASE"/>
    <property type="match status" value="1"/>
</dbReference>
<dbReference type="Gene3D" id="2.40.50.140">
    <property type="entry name" value="Nucleic acid-binding proteins"/>
    <property type="match status" value="1"/>
</dbReference>
<dbReference type="GO" id="GO:0008270">
    <property type="term" value="F:zinc ion binding"/>
    <property type="evidence" value="ECO:0007669"/>
    <property type="project" value="UniProtKB-UniRule"/>
</dbReference>
<dbReference type="Pfam" id="PF00575">
    <property type="entry name" value="S1"/>
    <property type="match status" value="1"/>
</dbReference>
<dbReference type="InterPro" id="IPR028878">
    <property type="entry name" value="RNase_E"/>
</dbReference>
<dbReference type="GO" id="GO:0008995">
    <property type="term" value="F:ribonuclease E activity"/>
    <property type="evidence" value="ECO:0007669"/>
    <property type="project" value="UniProtKB-EC"/>
</dbReference>
<dbReference type="GO" id="GO:0008033">
    <property type="term" value="P:tRNA processing"/>
    <property type="evidence" value="ECO:0007669"/>
    <property type="project" value="UniProtKB-UniRule"/>
</dbReference>
<feature type="compositionally biased region" description="Polar residues" evidence="16">
    <location>
        <begin position="642"/>
        <end position="655"/>
    </location>
</feature>
<evidence type="ECO:0000256" key="9">
    <source>
        <dbReference type="ARBA" id="ARBA00022730"/>
    </source>
</evidence>
<dbReference type="InterPro" id="IPR012340">
    <property type="entry name" value="NA-bd_OB-fold"/>
</dbReference>
<evidence type="ECO:0000256" key="10">
    <source>
        <dbReference type="ARBA" id="ARBA00022759"/>
    </source>
</evidence>
<evidence type="ECO:0000313" key="19">
    <source>
        <dbReference type="Proteomes" id="UP000484885"/>
    </source>
</evidence>
<keyword evidence="15" id="KW-0820">tRNA-binding</keyword>
<comment type="function">
    <text evidence="15">Endoribonuclease that plays a central role in RNA processing and decay. Required for the maturation of 5S and 16S rRNAs and the majority of tRNAs. Also involved in the degradation of most mRNAs.</text>
</comment>
<evidence type="ECO:0000256" key="3">
    <source>
        <dbReference type="ARBA" id="ARBA00022490"/>
    </source>
</evidence>
<dbReference type="CDD" id="cd04453">
    <property type="entry name" value="S1_RNase_E"/>
    <property type="match status" value="1"/>
</dbReference>
<feature type="compositionally biased region" description="Basic and acidic residues" evidence="16">
    <location>
        <begin position="767"/>
        <end position="792"/>
    </location>
</feature>
<dbReference type="InterPro" id="IPR003029">
    <property type="entry name" value="S1_domain"/>
</dbReference>
<keyword evidence="12 15" id="KW-0460">Magnesium</keyword>
<name>A0A845UVT3_9GAMM</name>
<evidence type="ECO:0000256" key="1">
    <source>
        <dbReference type="ARBA" id="ARBA00005663"/>
    </source>
</evidence>
<evidence type="ECO:0000256" key="8">
    <source>
        <dbReference type="ARBA" id="ARBA00022723"/>
    </source>
</evidence>
<keyword evidence="11 15" id="KW-0378">Hydrolase</keyword>
<keyword evidence="10 15" id="KW-0255">Endonuclease</keyword>
<dbReference type="Pfam" id="PF10150">
    <property type="entry name" value="RNase_E_G"/>
    <property type="match status" value="1"/>
</dbReference>
<dbReference type="InterPro" id="IPR004659">
    <property type="entry name" value="RNase_E/G"/>
</dbReference>
<dbReference type="EC" id="3.1.26.12" evidence="15"/>
<feature type="binding site" evidence="15">
    <location>
        <position position="306"/>
    </location>
    <ligand>
        <name>Mg(2+)</name>
        <dbReference type="ChEBI" id="CHEBI:18420"/>
        <note>catalytic</note>
    </ligand>
</feature>
<dbReference type="RefSeq" id="WP_164210039.1">
    <property type="nucleotide sequence ID" value="NZ_JAAGSC010000031.1"/>
</dbReference>
<comment type="caution">
    <text evidence="18">The sequence shown here is derived from an EMBL/GenBank/DDBJ whole genome shotgun (WGS) entry which is preliminary data.</text>
</comment>